<feature type="domain" description="SKP1 component dimerisation" evidence="2">
    <location>
        <begin position="103"/>
        <end position="129"/>
    </location>
</feature>
<evidence type="ECO:0000256" key="1">
    <source>
        <dbReference type="ARBA" id="ARBA00004906"/>
    </source>
</evidence>
<comment type="caution">
    <text evidence="3">The sequence shown here is derived from an EMBL/GenBank/DDBJ whole genome shotgun (WGS) entry which is preliminary data.</text>
</comment>
<dbReference type="InterPro" id="IPR036296">
    <property type="entry name" value="SKP1-like_dim_sf"/>
</dbReference>
<reference evidence="3 4" key="1">
    <citation type="submission" date="2018-10" db="EMBL/GenBank/DDBJ databases">
        <title>A high-quality apple genome assembly.</title>
        <authorList>
            <person name="Hu J."/>
        </authorList>
    </citation>
    <scope>NUCLEOTIDE SEQUENCE [LARGE SCALE GENOMIC DNA]</scope>
    <source>
        <strain evidence="4">cv. HFTH1</strain>
        <tissue evidence="3">Young leaf</tissue>
    </source>
</reference>
<accession>A0A498JHD4</accession>
<protein>
    <recommendedName>
        <fullName evidence="2">SKP1 component dimerisation domain-containing protein</fullName>
    </recommendedName>
</protein>
<sequence length="130" mass="14762">MMSVSKSRVVKLRSSNNGIFEVEEAIYGSAVGTDKIPSRRHRCQPCDTIARGQFQNPVMMIRLGVTKSTTSKQQLIKDWEAEFVEEVSKPTLSLISYAPQTFYDLMFQKVADLIKVNTVEEICELFPIKL</sequence>
<evidence type="ECO:0000313" key="3">
    <source>
        <dbReference type="EMBL" id="RXH94227.1"/>
    </source>
</evidence>
<dbReference type="Pfam" id="PF01466">
    <property type="entry name" value="Skp1"/>
    <property type="match status" value="1"/>
</dbReference>
<gene>
    <name evidence="3" type="ORF">DVH24_023911</name>
</gene>
<dbReference type="EMBL" id="RDQH01000333">
    <property type="protein sequence ID" value="RXH94227.1"/>
    <property type="molecule type" value="Genomic_DNA"/>
</dbReference>
<evidence type="ECO:0000259" key="2">
    <source>
        <dbReference type="Pfam" id="PF01466"/>
    </source>
</evidence>
<dbReference type="InterPro" id="IPR011333">
    <property type="entry name" value="SKP1/BTB/POZ_sf"/>
</dbReference>
<organism evidence="3 4">
    <name type="scientific">Malus domestica</name>
    <name type="common">Apple</name>
    <name type="synonym">Pyrus malus</name>
    <dbReference type="NCBI Taxonomy" id="3750"/>
    <lineage>
        <taxon>Eukaryota</taxon>
        <taxon>Viridiplantae</taxon>
        <taxon>Streptophyta</taxon>
        <taxon>Embryophyta</taxon>
        <taxon>Tracheophyta</taxon>
        <taxon>Spermatophyta</taxon>
        <taxon>Magnoliopsida</taxon>
        <taxon>eudicotyledons</taxon>
        <taxon>Gunneridae</taxon>
        <taxon>Pentapetalae</taxon>
        <taxon>rosids</taxon>
        <taxon>fabids</taxon>
        <taxon>Rosales</taxon>
        <taxon>Rosaceae</taxon>
        <taxon>Amygdaloideae</taxon>
        <taxon>Maleae</taxon>
        <taxon>Malus</taxon>
    </lineage>
</organism>
<name>A0A498JHD4_MALDO</name>
<dbReference type="InterPro" id="IPR016072">
    <property type="entry name" value="Skp1_comp_dimer"/>
</dbReference>
<dbReference type="GO" id="GO:0006511">
    <property type="term" value="P:ubiquitin-dependent protein catabolic process"/>
    <property type="evidence" value="ECO:0007669"/>
    <property type="project" value="InterPro"/>
</dbReference>
<dbReference type="Proteomes" id="UP000290289">
    <property type="component" value="Chromosome 7"/>
</dbReference>
<evidence type="ECO:0000313" key="4">
    <source>
        <dbReference type="Proteomes" id="UP000290289"/>
    </source>
</evidence>
<dbReference type="STRING" id="3750.A0A498JHD4"/>
<dbReference type="Gene3D" id="3.30.710.10">
    <property type="entry name" value="Potassium Channel Kv1.1, Chain A"/>
    <property type="match status" value="1"/>
</dbReference>
<comment type="pathway">
    <text evidence="1">Protein modification; protein ubiquitination.</text>
</comment>
<dbReference type="SUPFAM" id="SSF81382">
    <property type="entry name" value="Skp1 dimerisation domain-like"/>
    <property type="match status" value="1"/>
</dbReference>
<keyword evidence="4" id="KW-1185">Reference proteome</keyword>
<dbReference type="AlphaFoldDB" id="A0A498JHD4"/>
<proteinExistence type="predicted"/>